<comment type="caution">
    <text evidence="2">The sequence shown here is derived from an EMBL/GenBank/DDBJ whole genome shotgun (WGS) entry which is preliminary data.</text>
</comment>
<accession>A0ABU0LBU4</accession>
<feature type="region of interest" description="Disordered" evidence="1">
    <location>
        <begin position="225"/>
        <end position="244"/>
    </location>
</feature>
<dbReference type="EMBL" id="JAUSVY010000002">
    <property type="protein sequence ID" value="MDQ0504572.1"/>
    <property type="molecule type" value="Genomic_DNA"/>
</dbReference>
<protein>
    <submittedName>
        <fullName evidence="2">Uncharacterized protein</fullName>
    </submittedName>
</protein>
<sequence length="244" mass="27090">MSTSRPGTFSRSLDARPLLIRGLPPLSPFWLGPANGSEAHRHQTARDAVAKHRHARPERRAKTAKLRRWRRNGKHIVSMRCHRARWHQDIDVASLEPPTGAVEGKTPRSRSDPRDPHDDADQLIAIQLDLTAERRRQGRRSSQAGSYASNKCSPGPCIKAATTLGLMQGSDPSVRSIGNFKARSDLCQKLSCNVGGTWRGHPSAVSLKRTRRPSTSTRARNLMAPPRERPMQRSSPPFLIATPC</sequence>
<proteinExistence type="predicted"/>
<gene>
    <name evidence="2" type="ORF">QOZ94_001346</name>
</gene>
<evidence type="ECO:0000313" key="3">
    <source>
        <dbReference type="Proteomes" id="UP001241747"/>
    </source>
</evidence>
<dbReference type="Proteomes" id="UP001241747">
    <property type="component" value="Unassembled WGS sequence"/>
</dbReference>
<keyword evidence="3" id="KW-1185">Reference proteome</keyword>
<evidence type="ECO:0000256" key="1">
    <source>
        <dbReference type="SAM" id="MobiDB-lite"/>
    </source>
</evidence>
<feature type="compositionally biased region" description="Basic and acidic residues" evidence="1">
    <location>
        <begin position="105"/>
        <end position="119"/>
    </location>
</feature>
<feature type="region of interest" description="Disordered" evidence="1">
    <location>
        <begin position="89"/>
        <end position="119"/>
    </location>
</feature>
<feature type="region of interest" description="Disordered" evidence="1">
    <location>
        <begin position="131"/>
        <end position="152"/>
    </location>
</feature>
<evidence type="ECO:0000313" key="2">
    <source>
        <dbReference type="EMBL" id="MDQ0504572.1"/>
    </source>
</evidence>
<organism evidence="2 3">
    <name type="scientific">Xanthobacter agilis</name>
    <dbReference type="NCBI Taxonomy" id="47492"/>
    <lineage>
        <taxon>Bacteria</taxon>
        <taxon>Pseudomonadati</taxon>
        <taxon>Pseudomonadota</taxon>
        <taxon>Alphaproteobacteria</taxon>
        <taxon>Hyphomicrobiales</taxon>
        <taxon>Xanthobacteraceae</taxon>
        <taxon>Xanthobacter</taxon>
    </lineage>
</organism>
<name>A0ABU0LBU4_XANAG</name>
<reference evidence="2 3" key="1">
    <citation type="submission" date="2023-07" db="EMBL/GenBank/DDBJ databases">
        <title>Genomic Encyclopedia of Type Strains, Phase IV (KMG-IV): sequencing the most valuable type-strain genomes for metagenomic binning, comparative biology and taxonomic classification.</title>
        <authorList>
            <person name="Goeker M."/>
        </authorList>
    </citation>
    <scope>NUCLEOTIDE SEQUENCE [LARGE SCALE GENOMIC DNA]</scope>
    <source>
        <strain evidence="2 3">DSM 3770</strain>
    </source>
</reference>